<evidence type="ECO:0000256" key="1">
    <source>
        <dbReference type="SAM" id="MobiDB-lite"/>
    </source>
</evidence>
<feature type="compositionally biased region" description="Polar residues" evidence="1">
    <location>
        <begin position="9"/>
        <end position="20"/>
    </location>
</feature>
<dbReference type="EMBL" id="KE384915">
    <property type="protein sequence ID" value="KJK73357.1"/>
    <property type="molecule type" value="Genomic_DNA"/>
</dbReference>
<feature type="compositionally biased region" description="Polar residues" evidence="1">
    <location>
        <begin position="39"/>
        <end position="52"/>
    </location>
</feature>
<evidence type="ECO:0000313" key="2">
    <source>
        <dbReference type="EMBL" id="KJK73357.1"/>
    </source>
</evidence>
<evidence type="ECO:0000313" key="3">
    <source>
        <dbReference type="Proteomes" id="UP000054544"/>
    </source>
</evidence>
<feature type="region of interest" description="Disordered" evidence="1">
    <location>
        <begin position="1"/>
        <end position="59"/>
    </location>
</feature>
<reference evidence="3" key="1">
    <citation type="journal article" date="2014" name="BMC Genomics">
        <title>The genome sequence of the biocontrol fungus Metarhizium anisopliae and comparative genomics of Metarhizium species.</title>
        <authorList>
            <person name="Pattemore J.A."/>
            <person name="Hane J.K."/>
            <person name="Williams A.H."/>
            <person name="Wilson B.A."/>
            <person name="Stodart B.J."/>
            <person name="Ash G.J."/>
        </authorList>
    </citation>
    <scope>NUCLEOTIDE SEQUENCE [LARGE SCALE GENOMIC DNA]</scope>
    <source>
        <strain evidence="3">BRIP 53293</strain>
    </source>
</reference>
<keyword evidence="3" id="KW-1185">Reference proteome</keyword>
<protein>
    <submittedName>
        <fullName evidence="2">Uncharacterized protein</fullName>
    </submittedName>
</protein>
<organism evidence="2 3">
    <name type="scientific">Metarhizium anisopliae BRIP 53293</name>
    <dbReference type="NCBI Taxonomy" id="1291518"/>
    <lineage>
        <taxon>Eukaryota</taxon>
        <taxon>Fungi</taxon>
        <taxon>Dikarya</taxon>
        <taxon>Ascomycota</taxon>
        <taxon>Pezizomycotina</taxon>
        <taxon>Sordariomycetes</taxon>
        <taxon>Hypocreomycetidae</taxon>
        <taxon>Hypocreales</taxon>
        <taxon>Clavicipitaceae</taxon>
        <taxon>Metarhizium</taxon>
    </lineage>
</organism>
<name>A0A0D9NH71_METAN</name>
<accession>A0A0D9NH71</accession>
<dbReference type="Proteomes" id="UP000054544">
    <property type="component" value="Unassembled WGS sequence"/>
</dbReference>
<sequence length="83" mass="9081">PDPSKERTLPNSARTAGTTTRDIRATDRHDANAAERRTTPVTAVPPQSSVPTASGHMPWTLRHARLGQKEPMACFIVSPKNEH</sequence>
<dbReference type="AlphaFoldDB" id="A0A0D9NH71"/>
<feature type="non-terminal residue" evidence="2">
    <location>
        <position position="1"/>
    </location>
</feature>
<proteinExistence type="predicted"/>
<feature type="compositionally biased region" description="Basic and acidic residues" evidence="1">
    <location>
        <begin position="21"/>
        <end position="38"/>
    </location>
</feature>
<gene>
    <name evidence="2" type="ORF">H634G_11465</name>
</gene>